<comment type="caution">
    <text evidence="1">The sequence shown here is derived from an EMBL/GenBank/DDBJ whole genome shotgun (WGS) entry which is preliminary data.</text>
</comment>
<evidence type="ECO:0000313" key="1">
    <source>
        <dbReference type="EMBL" id="NAO78710.1"/>
    </source>
</evidence>
<dbReference type="EMBL" id="VLIF01000022">
    <property type="protein sequence ID" value="NAO78710.1"/>
    <property type="molecule type" value="Genomic_DNA"/>
</dbReference>
<organism evidence="1">
    <name type="scientific">Pseudomonas syringae</name>
    <dbReference type="NCBI Taxonomy" id="317"/>
    <lineage>
        <taxon>Bacteria</taxon>
        <taxon>Pseudomonadati</taxon>
        <taxon>Pseudomonadota</taxon>
        <taxon>Gammaproteobacteria</taxon>
        <taxon>Pseudomonadales</taxon>
        <taxon>Pseudomonadaceae</taxon>
        <taxon>Pseudomonas</taxon>
    </lineage>
</organism>
<accession>A0A6B2BCC0</accession>
<dbReference type="AlphaFoldDB" id="A0A6B2BCC0"/>
<reference evidence="1" key="1">
    <citation type="journal article" date="2020" name="Phytopathology">
        <title>Zucchini vein clearing disease is caused by several lineages within Pseudomonas syringae species complex.</title>
        <authorList>
            <person name="Lacault C."/>
            <person name="Briand M."/>
            <person name="Jacques M.A."/>
            <person name="Darrasse A."/>
        </authorList>
    </citation>
    <scope>NUCLEOTIDE SEQUENCE</scope>
    <source>
        <strain evidence="1">P123</strain>
    </source>
</reference>
<name>A0A6B2BCC0_PSESX</name>
<dbReference type="AntiFam" id="ANF00261">
    <property type="entry name" value="Protein of unknown function (DUF1534)"/>
</dbReference>
<sequence>MPTLSIGTIVLTHLSFLTLQRGNAVGDALRHTFARHRALQSPQKKGGYPPLCAHFSHHTAENRHLSCGIPTTVTSVRLVLRGFDIKMILWHAYCYLHGRGLPCAARQNKSLQCRRVSAL</sequence>
<proteinExistence type="predicted"/>
<protein>
    <submittedName>
        <fullName evidence="1">DUF1534 domain-containing protein</fullName>
    </submittedName>
</protein>
<gene>
    <name evidence="1" type="ORF">PspP123CL_22785</name>
</gene>